<reference evidence="2" key="1">
    <citation type="submission" date="2016-11" db="UniProtKB">
        <authorList>
            <consortium name="WormBaseParasite"/>
        </authorList>
    </citation>
    <scope>IDENTIFICATION</scope>
</reference>
<dbReference type="WBParaSite" id="Csp11.Scaffold629.g9006.t2">
    <property type="protein sequence ID" value="Csp11.Scaffold629.g9006.t2"/>
    <property type="gene ID" value="Csp11.Scaffold629.g9006"/>
</dbReference>
<proteinExistence type="predicted"/>
<sequence>MSSMQTRSQFHEETASNLYKFFELFNIPPSAVENSYFRNLCLHLNPLAQLPTSSQVESVVKTERSPDPMPCIICGYDLSNKKPTELYLIDALMYLTTAVLTDKIQLSEAKRNILTEHLVICSEHVVPLYVAMVQLPGYSNLGGSNFRSLVTAQDDRFESGLIVFNKLRMMWYTYFEKKNYKNKSEIDYRGLVQKWISSTAQHKSRTHRVYWENVLNTFKPIENSFAEQTLPDAEAEESANDEVLKDVKLEEPEYREVKTEAPTFDIRQEEYSPPTIQDPTSSDASSSFVPTVMISKNQTIYTLKNGKKVVKRPSGFPPVIAITGNAAKLVTYRLATRKVIRKAPEVTNEQCKRWKNNL</sequence>
<organism evidence="1 2">
    <name type="scientific">Caenorhabditis tropicalis</name>
    <dbReference type="NCBI Taxonomy" id="1561998"/>
    <lineage>
        <taxon>Eukaryota</taxon>
        <taxon>Metazoa</taxon>
        <taxon>Ecdysozoa</taxon>
        <taxon>Nematoda</taxon>
        <taxon>Chromadorea</taxon>
        <taxon>Rhabditida</taxon>
        <taxon>Rhabditina</taxon>
        <taxon>Rhabditomorpha</taxon>
        <taxon>Rhabditoidea</taxon>
        <taxon>Rhabditidae</taxon>
        <taxon>Peloderinae</taxon>
        <taxon>Caenorhabditis</taxon>
    </lineage>
</organism>
<dbReference type="AlphaFoldDB" id="A0A1I7UG76"/>
<keyword evidence="1" id="KW-1185">Reference proteome</keyword>
<name>A0A1I7UG76_9PELO</name>
<accession>A0A1I7UG76</accession>
<evidence type="ECO:0000313" key="1">
    <source>
        <dbReference type="Proteomes" id="UP000095282"/>
    </source>
</evidence>
<dbReference type="eggNOG" id="ENOG502TID4">
    <property type="taxonomic scope" value="Eukaryota"/>
</dbReference>
<evidence type="ECO:0000313" key="2">
    <source>
        <dbReference type="WBParaSite" id="Csp11.Scaffold629.g9006.t2"/>
    </source>
</evidence>
<dbReference type="Proteomes" id="UP000095282">
    <property type="component" value="Unplaced"/>
</dbReference>
<protein>
    <submittedName>
        <fullName evidence="2">CID domain-containing protein</fullName>
    </submittedName>
</protein>